<evidence type="ECO:0008006" key="3">
    <source>
        <dbReference type="Google" id="ProtNLM"/>
    </source>
</evidence>
<dbReference type="EMBL" id="JYNU01000005">
    <property type="protein sequence ID" value="KMO80518.1"/>
    <property type="molecule type" value="Genomic_DNA"/>
</dbReference>
<dbReference type="PATRIC" id="fig|1807.14.peg.986"/>
<protein>
    <recommendedName>
        <fullName evidence="3">AbiEi antitoxin C-terminal domain-containing protein</fullName>
    </recommendedName>
</protein>
<evidence type="ECO:0000313" key="2">
    <source>
        <dbReference type="Proteomes" id="UP000036313"/>
    </source>
</evidence>
<gene>
    <name evidence="1" type="ORF">MOBUDSM44075_00982</name>
</gene>
<evidence type="ECO:0000313" key="1">
    <source>
        <dbReference type="EMBL" id="KMO80518.1"/>
    </source>
</evidence>
<comment type="caution">
    <text evidence="1">The sequence shown here is derived from an EMBL/GenBank/DDBJ whole genome shotgun (WGS) entry which is preliminary data.</text>
</comment>
<organism evidence="1 2">
    <name type="scientific">Mycolicibacterium obuense</name>
    <dbReference type="NCBI Taxonomy" id="1807"/>
    <lineage>
        <taxon>Bacteria</taxon>
        <taxon>Bacillati</taxon>
        <taxon>Actinomycetota</taxon>
        <taxon>Actinomycetes</taxon>
        <taxon>Mycobacteriales</taxon>
        <taxon>Mycobacteriaceae</taxon>
        <taxon>Mycolicibacterium</taxon>
    </lineage>
</organism>
<sequence>MSVSSATICCVTDIVRGSEALSTGALTRGVLRSRYRRLFPDVYMPATTAPTLMDRIHAASIWSRGQGVIAGRAAAALHGARWIGDDVPIEMIRRFPRPPHGIIVRNESIEPDEISSVDGVQVTTPQRTAFDLARHHPRVEAVICLDDLARATGVEIDEVQALADRYPSARLLEHARDTVNLMDGGARTPAVTRVRLILRKHWPMVPRAGVRVGSAAWGFVDLGYEDLKIAIDVKDMDGVDLFVKLPYGSEYRPEITHKIRYSKEFGWILVVLHRQSTFGEVLGRVGLALDQQGYGRRRGGTQRN</sequence>
<accession>A0A0J6WEW0</accession>
<reference evidence="1 2" key="1">
    <citation type="journal article" date="2015" name="Genome Biol. Evol.">
        <title>Characterization of Three Mycobacterium spp. with Potential Use in Bioremediation by Genome Sequencing and Comparative Genomics.</title>
        <authorList>
            <person name="Das S."/>
            <person name="Pettersson B.M."/>
            <person name="Behra P.R."/>
            <person name="Ramesh M."/>
            <person name="Dasgupta S."/>
            <person name="Bhattacharya A."/>
            <person name="Kirsebom L.A."/>
        </authorList>
    </citation>
    <scope>NUCLEOTIDE SEQUENCE [LARGE SCALE GENOMIC DNA]</scope>
    <source>
        <strain evidence="1 2">DSM 44075</strain>
    </source>
</reference>
<dbReference type="AlphaFoldDB" id="A0A0J6WEW0"/>
<dbReference type="Proteomes" id="UP000036313">
    <property type="component" value="Unassembled WGS sequence"/>
</dbReference>
<proteinExistence type="predicted"/>
<name>A0A0J6WEW0_9MYCO</name>